<dbReference type="Gene3D" id="3.60.21.10">
    <property type="match status" value="1"/>
</dbReference>
<proteinExistence type="predicted"/>
<dbReference type="EMBL" id="JABAIL010000001">
    <property type="protein sequence ID" value="NLR90210.1"/>
    <property type="molecule type" value="Genomic_DNA"/>
</dbReference>
<dbReference type="InterPro" id="IPR029052">
    <property type="entry name" value="Metallo-depent_PP-like"/>
</dbReference>
<dbReference type="GO" id="GO:0009245">
    <property type="term" value="P:lipid A biosynthetic process"/>
    <property type="evidence" value="ECO:0007669"/>
    <property type="project" value="TreeGrafter"/>
</dbReference>
<dbReference type="CDD" id="cd07398">
    <property type="entry name" value="MPP_YbbF-LpxH"/>
    <property type="match status" value="1"/>
</dbReference>
<name>A0A7X8SH80_9BACT</name>
<protein>
    <submittedName>
        <fullName evidence="2">UDP-2,3-diacylglucosamine diphosphatase</fullName>
    </submittedName>
</protein>
<organism evidence="2 3">
    <name type="scientific">Flammeovirga agarivorans</name>
    <dbReference type="NCBI Taxonomy" id="2726742"/>
    <lineage>
        <taxon>Bacteria</taxon>
        <taxon>Pseudomonadati</taxon>
        <taxon>Bacteroidota</taxon>
        <taxon>Cytophagia</taxon>
        <taxon>Cytophagales</taxon>
        <taxon>Flammeovirgaceae</taxon>
        <taxon>Flammeovirga</taxon>
    </lineage>
</organism>
<evidence type="ECO:0000313" key="3">
    <source>
        <dbReference type="Proteomes" id="UP000585050"/>
    </source>
</evidence>
<evidence type="ECO:0000256" key="1">
    <source>
        <dbReference type="ARBA" id="ARBA00022801"/>
    </source>
</evidence>
<keyword evidence="3" id="KW-1185">Reference proteome</keyword>
<dbReference type="RefSeq" id="WP_168880919.1">
    <property type="nucleotide sequence ID" value="NZ_JABAIL010000001.1"/>
</dbReference>
<dbReference type="AlphaFoldDB" id="A0A7X8SH80"/>
<dbReference type="SUPFAM" id="SSF56300">
    <property type="entry name" value="Metallo-dependent phosphatases"/>
    <property type="match status" value="1"/>
</dbReference>
<reference evidence="2 3" key="1">
    <citation type="submission" date="2020-04" db="EMBL/GenBank/DDBJ databases">
        <title>Flammeovirga sp. SR4, a novel species isolated from seawater.</title>
        <authorList>
            <person name="Wang X."/>
        </authorList>
    </citation>
    <scope>NUCLEOTIDE SEQUENCE [LARGE SCALE GENOMIC DNA]</scope>
    <source>
        <strain evidence="2 3">SR4</strain>
    </source>
</reference>
<dbReference type="GO" id="GO:0016020">
    <property type="term" value="C:membrane"/>
    <property type="evidence" value="ECO:0007669"/>
    <property type="project" value="GOC"/>
</dbReference>
<comment type="caution">
    <text evidence="2">The sequence shown here is derived from an EMBL/GenBank/DDBJ whole genome shotgun (WGS) entry which is preliminary data.</text>
</comment>
<accession>A0A7X8SH80</accession>
<keyword evidence="1" id="KW-0378">Hydrolase</keyword>
<dbReference type="PANTHER" id="PTHR34990:SF1">
    <property type="entry name" value="UDP-2,3-DIACYLGLUCOSAMINE HYDROLASE"/>
    <property type="match status" value="1"/>
</dbReference>
<evidence type="ECO:0000313" key="2">
    <source>
        <dbReference type="EMBL" id="NLR90210.1"/>
    </source>
</evidence>
<dbReference type="InterPro" id="IPR043461">
    <property type="entry name" value="LpxH-like"/>
</dbReference>
<dbReference type="Proteomes" id="UP000585050">
    <property type="component" value="Unassembled WGS sequence"/>
</dbReference>
<gene>
    <name evidence="2" type="ORF">HGP29_03285</name>
</gene>
<dbReference type="GO" id="GO:0008758">
    <property type="term" value="F:UDP-2,3-diacylglucosamine hydrolase activity"/>
    <property type="evidence" value="ECO:0007669"/>
    <property type="project" value="TreeGrafter"/>
</dbReference>
<dbReference type="PANTHER" id="PTHR34990">
    <property type="entry name" value="UDP-2,3-DIACYLGLUCOSAMINE HYDROLASE-RELATED"/>
    <property type="match status" value="1"/>
</dbReference>
<sequence>MSKKIYFASDFHLGTPSEEESLKREKKICRWLDMAAEDAEHIYLLGDLFDFWFEYRFAVPKGFLRFQGKLAELVDKGVKITFFTGNHDMWMFDYFPKELGVEIIREPIDVEWYGKTFHIGHGDGLGPGDYTYKFLKKVFANKMCQWLFGFLHPTIGMGIAQNWSRHSRASGAEKDHEFHGKEKEWIWIYCQEEQAKKYRDYYIFGHRHLPLDLELDQGGRYINTGEWLSYDTYATFDGEKLELLTYK</sequence>